<gene>
    <name evidence="2" type="ORF">HJ526_01305</name>
</gene>
<accession>A0ABX2PBJ5</accession>
<sequence length="247" mass="27765">MSGWMIFRHAVGMVLRNWRQALQISGFIFAVLVIFQISLERAAKVHIGIDSTMLQTVSPAMWLSMVAYSFVYITLSIWIAVAWHRYILLEELPEGWFPKWHGMAVLRYLGFMVLIGFMIVLAVSVFGFILMMLMPGAMPIFAIFLAIGAVIVSFRLSPLLVAAAIGERMDISEAWEKTSGSTGAILLIIVLQFALSVGLQIPPNLMMFISPVLSFVIEVVVLWFWTLVTASQLTTFYGHFVQERPLV</sequence>
<dbReference type="Proteomes" id="UP000523601">
    <property type="component" value="Unassembled WGS sequence"/>
</dbReference>
<evidence type="ECO:0000313" key="3">
    <source>
        <dbReference type="Proteomes" id="UP000523601"/>
    </source>
</evidence>
<dbReference type="EMBL" id="JABCJD010000001">
    <property type="protein sequence ID" value="NVO26044.1"/>
    <property type="molecule type" value="Genomic_DNA"/>
</dbReference>
<keyword evidence="1" id="KW-0472">Membrane</keyword>
<comment type="caution">
    <text evidence="2">The sequence shown here is derived from an EMBL/GenBank/DDBJ whole genome shotgun (WGS) entry which is preliminary data.</text>
</comment>
<keyword evidence="1" id="KW-1133">Transmembrane helix</keyword>
<keyword evidence="1" id="KW-0812">Transmembrane</keyword>
<evidence type="ECO:0008006" key="4">
    <source>
        <dbReference type="Google" id="ProtNLM"/>
    </source>
</evidence>
<feature type="transmembrane region" description="Helical" evidence="1">
    <location>
        <begin position="140"/>
        <end position="166"/>
    </location>
</feature>
<feature type="transmembrane region" description="Helical" evidence="1">
    <location>
        <begin position="21"/>
        <end position="39"/>
    </location>
</feature>
<dbReference type="RefSeq" id="WP_176852455.1">
    <property type="nucleotide sequence ID" value="NZ_JABCJD010000001.1"/>
</dbReference>
<feature type="transmembrane region" description="Helical" evidence="1">
    <location>
        <begin position="205"/>
        <end position="228"/>
    </location>
</feature>
<keyword evidence="3" id="KW-1185">Reference proteome</keyword>
<evidence type="ECO:0000313" key="2">
    <source>
        <dbReference type="EMBL" id="NVO26044.1"/>
    </source>
</evidence>
<proteinExistence type="predicted"/>
<name>A0ABX2PBJ5_9RHOB</name>
<feature type="transmembrane region" description="Helical" evidence="1">
    <location>
        <begin position="105"/>
        <end position="134"/>
    </location>
</feature>
<reference evidence="2 3" key="1">
    <citation type="submission" date="2020-04" db="EMBL/GenBank/DDBJ databases">
        <title>Donghicola sp., a member of the Rhodobacteraceae family isolated from mangrove forest in Thailand.</title>
        <authorList>
            <person name="Charoenyingcharoen P."/>
            <person name="Yukphan P."/>
        </authorList>
    </citation>
    <scope>NUCLEOTIDE SEQUENCE [LARGE SCALE GENOMIC DNA]</scope>
    <source>
        <strain evidence="2 3">C2-DW-16</strain>
    </source>
</reference>
<protein>
    <recommendedName>
        <fullName evidence="4">Glycerophosphoryl diester phosphodiesterase membrane domain-containing protein</fullName>
    </recommendedName>
</protein>
<feature type="transmembrane region" description="Helical" evidence="1">
    <location>
        <begin position="178"/>
        <end position="199"/>
    </location>
</feature>
<organism evidence="2 3">
    <name type="scientific">Donghicola mangrovi</name>
    <dbReference type="NCBI Taxonomy" id="2729614"/>
    <lineage>
        <taxon>Bacteria</taxon>
        <taxon>Pseudomonadati</taxon>
        <taxon>Pseudomonadota</taxon>
        <taxon>Alphaproteobacteria</taxon>
        <taxon>Rhodobacterales</taxon>
        <taxon>Roseobacteraceae</taxon>
        <taxon>Donghicola</taxon>
    </lineage>
</organism>
<feature type="transmembrane region" description="Helical" evidence="1">
    <location>
        <begin position="59"/>
        <end position="84"/>
    </location>
</feature>
<evidence type="ECO:0000256" key="1">
    <source>
        <dbReference type="SAM" id="Phobius"/>
    </source>
</evidence>